<reference evidence="1" key="1">
    <citation type="submission" date="2014-09" db="EMBL/GenBank/DDBJ databases">
        <authorList>
            <person name="Magalhaes I.L.F."/>
            <person name="Oliveira U."/>
            <person name="Santos F.R."/>
            <person name="Vidigal T.H.D.A."/>
            <person name="Brescovit A.D."/>
            <person name="Santos A.J."/>
        </authorList>
    </citation>
    <scope>NUCLEOTIDE SEQUENCE</scope>
    <source>
        <tissue evidence="1">Shoot tissue taken approximately 20 cm above the soil surface</tissue>
    </source>
</reference>
<proteinExistence type="predicted"/>
<dbReference type="AlphaFoldDB" id="A0A0A9HP48"/>
<reference evidence="1" key="2">
    <citation type="journal article" date="2015" name="Data Brief">
        <title>Shoot transcriptome of the giant reed, Arundo donax.</title>
        <authorList>
            <person name="Barrero R.A."/>
            <person name="Guerrero F.D."/>
            <person name="Moolhuijzen P."/>
            <person name="Goolsby J.A."/>
            <person name="Tidwell J."/>
            <person name="Bellgard S.E."/>
            <person name="Bellgard M.I."/>
        </authorList>
    </citation>
    <scope>NUCLEOTIDE SEQUENCE</scope>
    <source>
        <tissue evidence="1">Shoot tissue taken approximately 20 cm above the soil surface</tissue>
    </source>
</reference>
<sequence length="27" mass="3265">MWRCMLTSSLRLLESTPLRIMKNTARR</sequence>
<evidence type="ECO:0000313" key="1">
    <source>
        <dbReference type="EMBL" id="JAE38935.1"/>
    </source>
</evidence>
<organism evidence="1">
    <name type="scientific">Arundo donax</name>
    <name type="common">Giant reed</name>
    <name type="synonym">Donax arundinaceus</name>
    <dbReference type="NCBI Taxonomy" id="35708"/>
    <lineage>
        <taxon>Eukaryota</taxon>
        <taxon>Viridiplantae</taxon>
        <taxon>Streptophyta</taxon>
        <taxon>Embryophyta</taxon>
        <taxon>Tracheophyta</taxon>
        <taxon>Spermatophyta</taxon>
        <taxon>Magnoliopsida</taxon>
        <taxon>Liliopsida</taxon>
        <taxon>Poales</taxon>
        <taxon>Poaceae</taxon>
        <taxon>PACMAD clade</taxon>
        <taxon>Arundinoideae</taxon>
        <taxon>Arundineae</taxon>
        <taxon>Arundo</taxon>
    </lineage>
</organism>
<protein>
    <submittedName>
        <fullName evidence="1">Uncharacterized protein</fullName>
    </submittedName>
</protein>
<accession>A0A0A9HP48</accession>
<dbReference type="EMBL" id="GBRH01158961">
    <property type="protein sequence ID" value="JAE38935.1"/>
    <property type="molecule type" value="Transcribed_RNA"/>
</dbReference>
<name>A0A0A9HP48_ARUDO</name>